<evidence type="ECO:0000256" key="1">
    <source>
        <dbReference type="ARBA" id="ARBA00023125"/>
    </source>
</evidence>
<gene>
    <name evidence="4" type="ORF">BL240_08690</name>
</gene>
<dbReference type="Gene3D" id="1.10.357.10">
    <property type="entry name" value="Tetracycline Repressor, domain 2"/>
    <property type="match status" value="1"/>
</dbReference>
<proteinExistence type="predicted"/>
<dbReference type="EMBL" id="CP018743">
    <property type="protein sequence ID" value="APO81526.1"/>
    <property type="molecule type" value="Genomic_DNA"/>
</dbReference>
<dbReference type="SUPFAM" id="SSF46689">
    <property type="entry name" value="Homeodomain-like"/>
    <property type="match status" value="1"/>
</dbReference>
<evidence type="ECO:0000313" key="5">
    <source>
        <dbReference type="Proteomes" id="UP000185146"/>
    </source>
</evidence>
<accession>A0A1L5PND6</accession>
<dbReference type="SUPFAM" id="SSF48498">
    <property type="entry name" value="Tetracyclin repressor-like, C-terminal domain"/>
    <property type="match status" value="1"/>
</dbReference>
<dbReference type="AlphaFoldDB" id="A0A1L5PND6"/>
<dbReference type="GO" id="GO:0045892">
    <property type="term" value="P:negative regulation of DNA-templated transcription"/>
    <property type="evidence" value="ECO:0007669"/>
    <property type="project" value="InterPro"/>
</dbReference>
<reference evidence="4 5" key="1">
    <citation type="submission" date="2016-12" db="EMBL/GenBank/DDBJ databases">
        <title>Draft Genome Sequence of Mercury Resistant Pseudomonas DRA525.</title>
        <authorList>
            <person name="Drace K.M."/>
        </authorList>
    </citation>
    <scope>NUCLEOTIDE SEQUENCE [LARGE SCALE GENOMIC DNA]</scope>
    <source>
        <strain evidence="4 5">DRA525</strain>
    </source>
</reference>
<feature type="DNA-binding region" description="H-T-H motif" evidence="2">
    <location>
        <begin position="72"/>
        <end position="91"/>
    </location>
</feature>
<evidence type="ECO:0000313" key="4">
    <source>
        <dbReference type="EMBL" id="APO81526.1"/>
    </source>
</evidence>
<feature type="domain" description="HTH tetR-type" evidence="3">
    <location>
        <begin position="49"/>
        <end position="109"/>
    </location>
</feature>
<evidence type="ECO:0000256" key="2">
    <source>
        <dbReference type="PROSITE-ProRule" id="PRU00335"/>
    </source>
</evidence>
<dbReference type="InterPro" id="IPR009057">
    <property type="entry name" value="Homeodomain-like_sf"/>
</dbReference>
<dbReference type="Pfam" id="PF00440">
    <property type="entry name" value="TetR_N"/>
    <property type="match status" value="1"/>
</dbReference>
<evidence type="ECO:0000259" key="3">
    <source>
        <dbReference type="PROSITE" id="PS50977"/>
    </source>
</evidence>
<dbReference type="PANTHER" id="PTHR30328:SF54">
    <property type="entry name" value="HTH-TYPE TRANSCRIPTIONAL REPRESSOR SCO4008"/>
    <property type="match status" value="1"/>
</dbReference>
<dbReference type="Pfam" id="PF08362">
    <property type="entry name" value="TetR_C_3"/>
    <property type="match status" value="1"/>
</dbReference>
<sequence length="247" mass="27482">MPQTLVTSAQAGNLVRQPQPLTRTESSMTLEVPAHRLSASGKPAGRIRQKNEQAIIQAAEDEFARHGFKGTSMNTIALKAGLPKANLHYYFTNKLGLYIAVLSNIIELWDSTFNALSVDDDPGEALSQYIRTKMEFSRRNPQASRIFAMEVISGGTCLSEYFSADYREWFRGRAAVFQAWIEAGKMDPVDPVHLIFLLWGSTQHYADFATQICQVTGRSRLTKQDMEDASNNLIHIILKGCGIKPAA</sequence>
<protein>
    <submittedName>
        <fullName evidence="4">TetR family transcriptional regulator</fullName>
    </submittedName>
</protein>
<dbReference type="PROSITE" id="PS50977">
    <property type="entry name" value="HTH_TETR_2"/>
    <property type="match status" value="1"/>
</dbReference>
<dbReference type="PANTHER" id="PTHR30328">
    <property type="entry name" value="TRANSCRIPTIONAL REPRESSOR"/>
    <property type="match status" value="1"/>
</dbReference>
<keyword evidence="1 2" id="KW-0238">DNA-binding</keyword>
<dbReference type="InterPro" id="IPR013573">
    <property type="entry name" value="Tscrpt_reg_YcdC_C"/>
</dbReference>
<dbReference type="GO" id="GO:0003677">
    <property type="term" value="F:DNA binding"/>
    <property type="evidence" value="ECO:0007669"/>
    <property type="project" value="UniProtKB-UniRule"/>
</dbReference>
<dbReference type="Proteomes" id="UP000185146">
    <property type="component" value="Chromosome"/>
</dbReference>
<dbReference type="InterPro" id="IPR050109">
    <property type="entry name" value="HTH-type_TetR-like_transc_reg"/>
</dbReference>
<organism evidence="4 5">
    <name type="scientific">Pseudomonas putida</name>
    <name type="common">Arthrobacter siderocapsulatus</name>
    <dbReference type="NCBI Taxonomy" id="303"/>
    <lineage>
        <taxon>Bacteria</taxon>
        <taxon>Pseudomonadati</taxon>
        <taxon>Pseudomonadota</taxon>
        <taxon>Gammaproteobacteria</taxon>
        <taxon>Pseudomonadales</taxon>
        <taxon>Pseudomonadaceae</taxon>
        <taxon>Pseudomonas</taxon>
    </lineage>
</organism>
<dbReference type="InterPro" id="IPR001647">
    <property type="entry name" value="HTH_TetR"/>
</dbReference>
<dbReference type="InterPro" id="IPR036271">
    <property type="entry name" value="Tet_transcr_reg_TetR-rel_C_sf"/>
</dbReference>
<dbReference type="Gene3D" id="1.10.10.60">
    <property type="entry name" value="Homeodomain-like"/>
    <property type="match status" value="1"/>
</dbReference>
<dbReference type="PRINTS" id="PR00455">
    <property type="entry name" value="HTHTETR"/>
</dbReference>
<name>A0A1L5PND6_PSEPU</name>